<reference evidence="6 7" key="1">
    <citation type="submission" date="2024-09" db="EMBL/GenBank/DDBJ databases">
        <title>A chromosome-level genome assembly of Gray's grenadier anchovy, Coilia grayii.</title>
        <authorList>
            <person name="Fu Z."/>
        </authorList>
    </citation>
    <scope>NUCLEOTIDE SEQUENCE [LARGE SCALE GENOMIC DNA]</scope>
    <source>
        <strain evidence="6">G4</strain>
        <tissue evidence="6">Muscle</tissue>
    </source>
</reference>
<evidence type="ECO:0000256" key="1">
    <source>
        <dbReference type="ARBA" id="ARBA00004173"/>
    </source>
</evidence>
<evidence type="ECO:0000256" key="2">
    <source>
        <dbReference type="ARBA" id="ARBA00010574"/>
    </source>
</evidence>
<comment type="subcellular location">
    <subcellularLocation>
        <location evidence="1">Mitochondrion</location>
    </subcellularLocation>
</comment>
<comment type="function">
    <text evidence="4">Required for normal mitochondrial ribosome function and mitochondrial translation. May play a role in ribosome biogenesis by preventing premature association of the 28S and 39S ribosomal subunits. Interacts with mitochondrial ribosomal protein uL14m (MRPL14), probably blocking formation of intersubunit bridge B8, preventing association of the 28S and 39S ribosomal subunits. Addition to isolated mitochondrial ribosomal subunits partially inhibits translation, probably by interfering with the association of the 28S and 39S ribosomal subunits and the formation of functional ribosomes. May also participate in the assembly and/or regulation of the stability of the large subunit of the mitochondrial ribosome. May function as a ribosomal silencing factor.</text>
</comment>
<dbReference type="AlphaFoldDB" id="A0ABD1J9V4"/>
<dbReference type="InterPro" id="IPR043519">
    <property type="entry name" value="NT_sf"/>
</dbReference>
<evidence type="ECO:0000313" key="6">
    <source>
        <dbReference type="EMBL" id="KAL2083834.1"/>
    </source>
</evidence>
<comment type="similarity">
    <text evidence="2">Belongs to the Iojap/RsfS family.</text>
</comment>
<organism evidence="6 7">
    <name type="scientific">Coilia grayii</name>
    <name type="common">Gray's grenadier anchovy</name>
    <dbReference type="NCBI Taxonomy" id="363190"/>
    <lineage>
        <taxon>Eukaryota</taxon>
        <taxon>Metazoa</taxon>
        <taxon>Chordata</taxon>
        <taxon>Craniata</taxon>
        <taxon>Vertebrata</taxon>
        <taxon>Euteleostomi</taxon>
        <taxon>Actinopterygii</taxon>
        <taxon>Neopterygii</taxon>
        <taxon>Teleostei</taxon>
        <taxon>Clupei</taxon>
        <taxon>Clupeiformes</taxon>
        <taxon>Clupeoidei</taxon>
        <taxon>Engraulidae</taxon>
        <taxon>Coilinae</taxon>
        <taxon>Coilia</taxon>
    </lineage>
</organism>
<dbReference type="FunFam" id="3.30.460.10:FF:000018">
    <property type="entry name" value="Mitochondrial assembly of ribosomal large subunit 1"/>
    <property type="match status" value="1"/>
</dbReference>
<gene>
    <name evidence="6" type="ORF">ACEWY4_019352</name>
</gene>
<comment type="caution">
    <text evidence="6">The sequence shown here is derived from an EMBL/GenBank/DDBJ whole genome shotgun (WGS) entry which is preliminary data.</text>
</comment>
<evidence type="ECO:0000256" key="3">
    <source>
        <dbReference type="ARBA" id="ARBA00023128"/>
    </source>
</evidence>
<dbReference type="Proteomes" id="UP001591681">
    <property type="component" value="Unassembled WGS sequence"/>
</dbReference>
<dbReference type="HAMAP" id="MF_01477">
    <property type="entry name" value="Iojap_RsfS"/>
    <property type="match status" value="1"/>
</dbReference>
<dbReference type="PANTHER" id="PTHR21043">
    <property type="entry name" value="IOJAP SUPERFAMILY ORTHOLOG"/>
    <property type="match status" value="1"/>
</dbReference>
<dbReference type="PANTHER" id="PTHR21043:SF0">
    <property type="entry name" value="MITOCHONDRIAL ASSEMBLY OF RIBOSOMAL LARGE SUBUNIT PROTEIN 1"/>
    <property type="match status" value="1"/>
</dbReference>
<dbReference type="EMBL" id="JBHFQA010000017">
    <property type="protein sequence ID" value="KAL2083834.1"/>
    <property type="molecule type" value="Genomic_DNA"/>
</dbReference>
<dbReference type="Pfam" id="PF02410">
    <property type="entry name" value="RsfS"/>
    <property type="match status" value="1"/>
</dbReference>
<protein>
    <recommendedName>
        <fullName evidence="5">Mitochondrial assembly of ribosomal large subunit protein 1</fullName>
    </recommendedName>
</protein>
<dbReference type="InterPro" id="IPR004394">
    <property type="entry name" value="Iojap/RsfS/C7orf30"/>
</dbReference>
<accession>A0ABD1J9V4</accession>
<keyword evidence="7" id="KW-1185">Reference proteome</keyword>
<dbReference type="NCBIfam" id="TIGR00090">
    <property type="entry name" value="rsfS_iojap_ybeB"/>
    <property type="match status" value="1"/>
</dbReference>
<evidence type="ECO:0000256" key="4">
    <source>
        <dbReference type="ARBA" id="ARBA00053669"/>
    </source>
</evidence>
<evidence type="ECO:0000313" key="7">
    <source>
        <dbReference type="Proteomes" id="UP001591681"/>
    </source>
</evidence>
<name>A0ABD1J9V4_9TELE</name>
<evidence type="ECO:0000256" key="5">
    <source>
        <dbReference type="ARBA" id="ARBA00073331"/>
    </source>
</evidence>
<dbReference type="SUPFAM" id="SSF81301">
    <property type="entry name" value="Nucleotidyltransferase"/>
    <property type="match status" value="1"/>
</dbReference>
<dbReference type="Gene3D" id="3.30.460.10">
    <property type="entry name" value="Beta Polymerase, domain 2"/>
    <property type="match status" value="1"/>
</dbReference>
<proteinExistence type="inferred from homology"/>
<sequence length="223" mass="25475">MFRKIINSSSLQRLYRISRSNARLPCRALSSQAHAHLTPQLPTPFRACRSPPRHCSYLSDGENSGFHPENLSPRMDKAVLLESDQHRGDEVWGIDVLVALLRQENAQDICVIRVPPELKYTQYFIVASGASTRHLRAMASYALKVYKFLKSSADAHVRIEGKDAEDWVCIDFGEMVVHLMLPAARDTYELEKLWTLRHHDNQLSRIPPETLPIDFIYGVDAHK</sequence>
<keyword evidence="3" id="KW-0496">Mitochondrion</keyword>
<dbReference type="GO" id="GO:0005739">
    <property type="term" value="C:mitochondrion"/>
    <property type="evidence" value="ECO:0007669"/>
    <property type="project" value="UniProtKB-SubCell"/>
</dbReference>